<accession>A0A6G5AGJ5</accession>
<sequence>MAVCFRHIIDKQMRSLSQSVLSKGIQRFQDCILGKHESTASSPVVIEETENQSHEEEDSVERYRPNVVVVGEEENDYDNRDRESESEEHEPLFVVEEPHRRDTKRRRKKVKQPDETRNRGTWSYPIHDQSYYYPRREKGLGNETSPSLNATVEIPPTPIEMAKPMTKPPPATTQK</sequence>
<evidence type="ECO:0000313" key="3">
    <source>
        <dbReference type="EMBL" id="NIE50115.1"/>
    </source>
</evidence>
<feature type="compositionally biased region" description="Pro residues" evidence="1">
    <location>
        <begin position="166"/>
        <end position="175"/>
    </location>
</feature>
<dbReference type="EMBL" id="GIKN01007842">
    <property type="protein sequence ID" value="NIE50115.1"/>
    <property type="molecule type" value="Transcribed_RNA"/>
</dbReference>
<dbReference type="InterPro" id="IPR033646">
    <property type="entry name" value="CLU-central"/>
</dbReference>
<name>A0A6G5AGJ5_RHIMP</name>
<feature type="region of interest" description="Disordered" evidence="1">
    <location>
        <begin position="39"/>
        <end position="175"/>
    </location>
</feature>
<dbReference type="Pfam" id="PF12807">
    <property type="entry name" value="eIF3_p135"/>
    <property type="match status" value="1"/>
</dbReference>
<evidence type="ECO:0000259" key="2">
    <source>
        <dbReference type="Pfam" id="PF12807"/>
    </source>
</evidence>
<reference evidence="3" key="1">
    <citation type="submission" date="2020-03" db="EMBL/GenBank/DDBJ databases">
        <title>A transcriptome and proteome of the tick Rhipicephalus microplus shaped by the genetic composition of its hosts and developmental stage.</title>
        <authorList>
            <person name="Garcia G.R."/>
            <person name="Ribeiro J.M.C."/>
            <person name="Maruyama S.R."/>
            <person name="Gardinasse L.G."/>
            <person name="Nelson K."/>
            <person name="Ferreira B.R."/>
            <person name="Andrade T.G."/>
            <person name="Santos I.K.F.M."/>
        </authorList>
    </citation>
    <scope>NUCLEOTIDE SEQUENCE</scope>
    <source>
        <strain evidence="3">NSGR</strain>
        <tissue evidence="3">Salivary glands</tissue>
    </source>
</reference>
<dbReference type="VEuPathDB" id="VectorBase:LOC119162420"/>
<proteinExistence type="predicted"/>
<dbReference type="OrthoDB" id="6510453at2759"/>
<evidence type="ECO:0000256" key="1">
    <source>
        <dbReference type="SAM" id="MobiDB-lite"/>
    </source>
</evidence>
<feature type="compositionally biased region" description="Acidic residues" evidence="1">
    <location>
        <begin position="47"/>
        <end position="59"/>
    </location>
</feature>
<protein>
    <recommendedName>
        <fullName evidence="2">CLU central domain-containing protein</fullName>
    </recommendedName>
</protein>
<dbReference type="AlphaFoldDB" id="A0A6G5AGJ5"/>
<feature type="compositionally biased region" description="Basic residues" evidence="1">
    <location>
        <begin position="101"/>
        <end position="110"/>
    </location>
</feature>
<organism evidence="3">
    <name type="scientific">Rhipicephalus microplus</name>
    <name type="common">Cattle tick</name>
    <name type="synonym">Boophilus microplus</name>
    <dbReference type="NCBI Taxonomy" id="6941"/>
    <lineage>
        <taxon>Eukaryota</taxon>
        <taxon>Metazoa</taxon>
        <taxon>Ecdysozoa</taxon>
        <taxon>Arthropoda</taxon>
        <taxon>Chelicerata</taxon>
        <taxon>Arachnida</taxon>
        <taxon>Acari</taxon>
        <taxon>Parasitiformes</taxon>
        <taxon>Ixodida</taxon>
        <taxon>Ixodoidea</taxon>
        <taxon>Ixodidae</taxon>
        <taxon>Rhipicephalinae</taxon>
        <taxon>Rhipicephalus</taxon>
        <taxon>Boophilus</taxon>
    </lineage>
</organism>
<feature type="domain" description="CLU central" evidence="2">
    <location>
        <begin position="4"/>
        <end position="59"/>
    </location>
</feature>